<dbReference type="InterPro" id="IPR006638">
    <property type="entry name" value="Elp3/MiaA/NifB-like_rSAM"/>
</dbReference>
<keyword evidence="11" id="KW-1185">Reference proteome</keyword>
<dbReference type="InterPro" id="IPR034466">
    <property type="entry name" value="Methyltransferase_Class_B"/>
</dbReference>
<dbReference type="CDD" id="cd01335">
    <property type="entry name" value="Radical_SAM"/>
    <property type="match status" value="1"/>
</dbReference>
<dbReference type="GO" id="GO:0046872">
    <property type="term" value="F:metal ion binding"/>
    <property type="evidence" value="ECO:0007669"/>
    <property type="project" value="UniProtKB-KW"/>
</dbReference>
<dbReference type="SUPFAM" id="SSF102114">
    <property type="entry name" value="Radical SAM enzymes"/>
    <property type="match status" value="1"/>
</dbReference>
<dbReference type="PANTHER" id="PTHR43409">
    <property type="entry name" value="ANAEROBIC MAGNESIUM-PROTOPORPHYRIN IX MONOMETHYL ESTER CYCLASE-RELATED"/>
    <property type="match status" value="1"/>
</dbReference>
<gene>
    <name evidence="10" type="ordered locus">TOL2_C38510</name>
</gene>
<keyword evidence="4" id="KW-0949">S-adenosyl-L-methionine</keyword>
<keyword evidence="5" id="KW-0479">Metal-binding</keyword>
<dbReference type="CDD" id="cd02068">
    <property type="entry name" value="radical_SAM_B12_BD"/>
    <property type="match status" value="1"/>
</dbReference>
<dbReference type="Pfam" id="PF04055">
    <property type="entry name" value="Radical_SAM"/>
    <property type="match status" value="1"/>
</dbReference>
<feature type="domain" description="Radical SAM core" evidence="9">
    <location>
        <begin position="200"/>
        <end position="420"/>
    </location>
</feature>
<dbReference type="GO" id="GO:0003824">
    <property type="term" value="F:catalytic activity"/>
    <property type="evidence" value="ECO:0007669"/>
    <property type="project" value="InterPro"/>
</dbReference>
<dbReference type="InterPro" id="IPR007197">
    <property type="entry name" value="rSAM"/>
</dbReference>
<evidence type="ECO:0000313" key="11">
    <source>
        <dbReference type="Proteomes" id="UP000007347"/>
    </source>
</evidence>
<evidence type="ECO:0000256" key="3">
    <source>
        <dbReference type="ARBA" id="ARBA00022679"/>
    </source>
</evidence>
<dbReference type="SFLD" id="SFLDG01082">
    <property type="entry name" value="B12-binding_domain_containing"/>
    <property type="match status" value="1"/>
</dbReference>
<evidence type="ECO:0000256" key="4">
    <source>
        <dbReference type="ARBA" id="ARBA00022691"/>
    </source>
</evidence>
<dbReference type="PROSITE" id="PS51332">
    <property type="entry name" value="B12_BINDING"/>
    <property type="match status" value="1"/>
</dbReference>
<keyword evidence="2" id="KW-0489">Methyltransferase</keyword>
<evidence type="ECO:0000313" key="10">
    <source>
        <dbReference type="EMBL" id="CCK82007.1"/>
    </source>
</evidence>
<dbReference type="PANTHER" id="PTHR43409:SF7">
    <property type="entry name" value="BLL1977 PROTEIN"/>
    <property type="match status" value="1"/>
</dbReference>
<dbReference type="SFLD" id="SFLDG01123">
    <property type="entry name" value="methyltransferase_(Class_B)"/>
    <property type="match status" value="1"/>
</dbReference>
<dbReference type="OrthoDB" id="9804952at2"/>
<dbReference type="InterPro" id="IPR051198">
    <property type="entry name" value="BchE-like"/>
</dbReference>
<accession>K0NSN2</accession>
<name>K0NSN2_DESTT</name>
<dbReference type="EMBL" id="FO203503">
    <property type="protein sequence ID" value="CCK82007.1"/>
    <property type="molecule type" value="Genomic_DNA"/>
</dbReference>
<evidence type="ECO:0000256" key="7">
    <source>
        <dbReference type="ARBA" id="ARBA00023014"/>
    </source>
</evidence>
<dbReference type="SFLD" id="SFLDS00029">
    <property type="entry name" value="Radical_SAM"/>
    <property type="match status" value="1"/>
</dbReference>
<dbReference type="STRING" id="651182.TOL2_C38510"/>
<evidence type="ECO:0000256" key="1">
    <source>
        <dbReference type="ARBA" id="ARBA00001966"/>
    </source>
</evidence>
<reference evidence="10 11" key="1">
    <citation type="journal article" date="2013" name="Environ. Microbiol.">
        <title>Complete genome, catabolic sub-proteomes and key-metabolites of Desulfobacula toluolica Tol2, a marine, aromatic compound-degrading, sulfate-reducing bacterium.</title>
        <authorList>
            <person name="Wohlbrand L."/>
            <person name="Jacob J.H."/>
            <person name="Kube M."/>
            <person name="Mussmann M."/>
            <person name="Jarling R."/>
            <person name="Beck A."/>
            <person name="Amann R."/>
            <person name="Wilkes H."/>
            <person name="Reinhardt R."/>
            <person name="Rabus R."/>
        </authorList>
    </citation>
    <scope>NUCLEOTIDE SEQUENCE [LARGE SCALE GENOMIC DNA]</scope>
    <source>
        <strain evidence="11">DSM 7467 / Tol2</strain>
    </source>
</reference>
<evidence type="ECO:0000256" key="5">
    <source>
        <dbReference type="ARBA" id="ARBA00022723"/>
    </source>
</evidence>
<dbReference type="InterPro" id="IPR006158">
    <property type="entry name" value="Cobalamin-bd"/>
</dbReference>
<proteinExistence type="predicted"/>
<organism evidence="10 11">
    <name type="scientific">Desulfobacula toluolica (strain DSM 7467 / Tol2)</name>
    <dbReference type="NCBI Taxonomy" id="651182"/>
    <lineage>
        <taxon>Bacteria</taxon>
        <taxon>Pseudomonadati</taxon>
        <taxon>Thermodesulfobacteriota</taxon>
        <taxon>Desulfobacteria</taxon>
        <taxon>Desulfobacterales</taxon>
        <taxon>Desulfobacteraceae</taxon>
        <taxon>Desulfobacula</taxon>
    </lineage>
</organism>
<keyword evidence="7" id="KW-0411">Iron-sulfur</keyword>
<dbReference type="PROSITE" id="PS51918">
    <property type="entry name" value="RADICAL_SAM"/>
    <property type="match status" value="1"/>
</dbReference>
<dbReference type="Gene3D" id="3.80.30.20">
    <property type="entry name" value="tm_1862 like domain"/>
    <property type="match status" value="1"/>
</dbReference>
<protein>
    <submittedName>
        <fullName evidence="10">Cobalamin-binding radical SAM protein</fullName>
    </submittedName>
</protein>
<keyword evidence="3" id="KW-0808">Transferase</keyword>
<keyword evidence="6" id="KW-0408">Iron</keyword>
<dbReference type="Proteomes" id="UP000007347">
    <property type="component" value="Chromosome"/>
</dbReference>
<dbReference type="SMART" id="SM00729">
    <property type="entry name" value="Elp3"/>
    <property type="match status" value="1"/>
</dbReference>
<dbReference type="InterPro" id="IPR023404">
    <property type="entry name" value="rSAM_horseshoe"/>
</dbReference>
<dbReference type="Gene3D" id="3.40.50.280">
    <property type="entry name" value="Cobalamin-binding domain"/>
    <property type="match status" value="1"/>
</dbReference>
<evidence type="ECO:0000259" key="9">
    <source>
        <dbReference type="PROSITE" id="PS51918"/>
    </source>
</evidence>
<dbReference type="HOGENOM" id="CLU_021572_7_0_7"/>
<evidence type="ECO:0000256" key="2">
    <source>
        <dbReference type="ARBA" id="ARBA00022603"/>
    </source>
</evidence>
<evidence type="ECO:0000259" key="8">
    <source>
        <dbReference type="PROSITE" id="PS51332"/>
    </source>
</evidence>
<dbReference type="InterPro" id="IPR058240">
    <property type="entry name" value="rSAM_sf"/>
</dbReference>
<dbReference type="RefSeq" id="WP_014959189.1">
    <property type="nucleotide sequence ID" value="NC_018645.1"/>
</dbReference>
<dbReference type="GO" id="GO:0051539">
    <property type="term" value="F:4 iron, 4 sulfur cluster binding"/>
    <property type="evidence" value="ECO:0007669"/>
    <property type="project" value="UniProtKB-KW"/>
</dbReference>
<dbReference type="PATRIC" id="fig|651182.5.peg.4536"/>
<comment type="cofactor">
    <cofactor evidence="1">
        <name>[4Fe-4S] cluster</name>
        <dbReference type="ChEBI" id="CHEBI:49883"/>
    </cofactor>
</comment>
<dbReference type="Pfam" id="PF02310">
    <property type="entry name" value="B12-binding"/>
    <property type="match status" value="1"/>
</dbReference>
<dbReference type="KEGG" id="dto:TOL2_C38510"/>
<feature type="domain" description="B12-binding" evidence="8">
    <location>
        <begin position="11"/>
        <end position="143"/>
    </location>
</feature>
<dbReference type="GO" id="GO:0005829">
    <property type="term" value="C:cytosol"/>
    <property type="evidence" value="ECO:0007669"/>
    <property type="project" value="TreeGrafter"/>
</dbReference>
<dbReference type="GO" id="GO:0031419">
    <property type="term" value="F:cobalamin binding"/>
    <property type="evidence" value="ECO:0007669"/>
    <property type="project" value="InterPro"/>
</dbReference>
<dbReference type="AlphaFoldDB" id="K0NSN2"/>
<evidence type="ECO:0000256" key="6">
    <source>
        <dbReference type="ARBA" id="ARBA00023004"/>
    </source>
</evidence>
<sequence length="496" mass="57090">MKVLLVKPYTELKVAKRLQEGFLHLEPLELEITAGGINKKHDARILDLSVEKKPQKIFFQTLKDFKPDLIGFGAYSTALYIVKDLAGKTKEILPRSHIIVGGVHATLRPYDFNDNCISAVVRGEGANAISEIIANLEANAKLHNGSNILDPTDPDFEKDAGKNPPTYVDVTSIPLPRRDLVDRAKYFCIWTHSDSGKADKLFPRVASLRTSLGCPFSCSFCVIHHVMNKAYLQRSPEDVVDEIKNLKEDYIYFVDDEMFINIKRVTKIAELLKEHKINKKYISWARSDTISKHPEVFKLWKEVGLDVVYVGLESMDEKRLEDYNKKTGYETNKKAIKIIKDCGIMLHAAFIVHPDFDKNDFKRLEKDVIDLCPSEVTFTVLSPSPGTPLFVHHKEEFICDPFKYYDCMHTVIPTNMTIKRFYQHFGRLYAIALRSNPLRVNKIKVPLKDFFRALHYGIKYVFSLYSIYKDYPESLHHLKKDELLEKAKKEGFSYDD</sequence>